<sequence length="1007" mass="119420">MNYFLEFTRQQVSDRFINVPKVCNEIGTKWLIGYNHLIESDEDYEKYKEGINQDQAQDLLIQDIDTSKIVLQYEFDEKYGEQAFQQLNLGCQYLLLSIMINTGRVLHYSKLIQECQNNNFYKALQFNKRKHINNENQNNILQVKYLEEKKFFEEHFDEQGNGKKQGIWKLEIPQVNEEDLAIATEIVNDRYQTLELFLIFAIDTNLESCNHKSVEWLEFLRDQEGRKYDLISYNQEQNKWYPVNVSDQEYQIIGYSHICNPKEVLAYKNGLTDGQVNYLFMADYDSNCLKLRRFLKQEYPTANFDDLTSQAQLLLIDLSFRNWPLVLYKKSIDLALENKIQEAILESYIYYRPNEKVNAHYLCRQDEINAFLNKISSTYRFQPKINNNFWQNPNLNNIVGVKITENNFSFVLDEQAQTKIQISDLITFLKVYYDPQFAEYQIDMTFSLEPEENDQEMNQPFQQKIYFPQYLEGTTVGEVLYQADFLLKQMSLGIEVLQREPLQTRPFEYGNLDIQPLYKLDPEYFARLFLKIGKLKLNIIEDKHNHIHKLVIEKIDMAVDAKVVNEQLQDEVIQDENNGAYRFAKQFAKIYDSIGEKYPVLFRLRQVLMANYLAKYMFEKGIPMNYKFIEEIFNQNLIPNYQPFKSPNLKLNVEDDKQIIDIRGGIDGCTDEINDELKNKTQELENDPSKQIVELNQENLEAKIQRNDSLDSLSTQESLDTSLLQQKQQCQKCKQELEQCEIQVDEVNIICQSCKGQKCSKCQKFYNNTLQQIENQIYCKECIKCHQCNKLGPRSMSGSFFLHDNCIEISKNSSLRKELIAFIKLKFATKTKQADNNNKTIYFYCDPYPFLNLPNYLGYIIGYNHPLFKDKTQIDPKKHKITQGQADKYLETDLDQFEIQLYEFYQRNNRKIEDISENIRMLMLAVLFIFKDFETVQNLAFLQTFNHLYKEIEKFQYPKTKGPNILKTHIEKVLDFFKDRFHRKDGTVRQQNFINDIKKILPTKKRN</sequence>
<evidence type="ECO:0000256" key="1">
    <source>
        <dbReference type="SAM" id="Coils"/>
    </source>
</evidence>
<dbReference type="CDD" id="cd08368">
    <property type="entry name" value="LIM"/>
    <property type="match status" value="1"/>
</dbReference>
<dbReference type="Proteomes" id="UP000692954">
    <property type="component" value="Unassembled WGS sequence"/>
</dbReference>
<proteinExistence type="predicted"/>
<evidence type="ECO:0000313" key="2">
    <source>
        <dbReference type="EMBL" id="CAD8099758.1"/>
    </source>
</evidence>
<feature type="coiled-coil region" evidence="1">
    <location>
        <begin position="723"/>
        <end position="750"/>
    </location>
</feature>
<keyword evidence="1" id="KW-0175">Coiled coil</keyword>
<comment type="caution">
    <text evidence="2">The sequence shown here is derived from an EMBL/GenBank/DDBJ whole genome shotgun (WGS) entry which is preliminary data.</text>
</comment>
<dbReference type="OrthoDB" id="299163at2759"/>
<protein>
    <submittedName>
        <fullName evidence="2">Uncharacterized protein</fullName>
    </submittedName>
</protein>
<keyword evidence="3" id="KW-1185">Reference proteome</keyword>
<reference evidence="2" key="1">
    <citation type="submission" date="2021-01" db="EMBL/GenBank/DDBJ databases">
        <authorList>
            <consortium name="Genoscope - CEA"/>
            <person name="William W."/>
        </authorList>
    </citation>
    <scope>NUCLEOTIDE SEQUENCE</scope>
</reference>
<dbReference type="EMBL" id="CAJJDN010000072">
    <property type="protein sequence ID" value="CAD8099758.1"/>
    <property type="molecule type" value="Genomic_DNA"/>
</dbReference>
<gene>
    <name evidence="2" type="ORF">PSON_ATCC_30995.1.T0720184</name>
</gene>
<accession>A0A8S1PAK0</accession>
<dbReference type="AlphaFoldDB" id="A0A8S1PAK0"/>
<evidence type="ECO:0000313" key="3">
    <source>
        <dbReference type="Proteomes" id="UP000692954"/>
    </source>
</evidence>
<organism evidence="2 3">
    <name type="scientific">Paramecium sonneborni</name>
    <dbReference type="NCBI Taxonomy" id="65129"/>
    <lineage>
        <taxon>Eukaryota</taxon>
        <taxon>Sar</taxon>
        <taxon>Alveolata</taxon>
        <taxon>Ciliophora</taxon>
        <taxon>Intramacronucleata</taxon>
        <taxon>Oligohymenophorea</taxon>
        <taxon>Peniculida</taxon>
        <taxon>Parameciidae</taxon>
        <taxon>Paramecium</taxon>
    </lineage>
</organism>
<name>A0A8S1PAK0_9CILI</name>